<organism evidence="1 2">
    <name type="scientific">Plasmodium falciparum (isolate NF54)</name>
    <dbReference type="NCBI Taxonomy" id="5843"/>
    <lineage>
        <taxon>Eukaryota</taxon>
        <taxon>Sar</taxon>
        <taxon>Alveolata</taxon>
        <taxon>Apicomplexa</taxon>
        <taxon>Aconoidasida</taxon>
        <taxon>Haemosporida</taxon>
        <taxon>Plasmodiidae</taxon>
        <taxon>Plasmodium</taxon>
        <taxon>Plasmodium (Laverania)</taxon>
    </lineage>
</organism>
<keyword evidence="2" id="KW-1185">Reference proteome</keyword>
<gene>
    <name evidence="1" type="ORF">PFNF54_01854</name>
</gene>
<dbReference type="AlphaFoldDB" id="W7K732"/>
<evidence type="ECO:0000313" key="2">
    <source>
        <dbReference type="Proteomes" id="UP000030673"/>
    </source>
</evidence>
<proteinExistence type="predicted"/>
<sequence length="71" mass="8741">MFISEDLDPEALKNEANIKWKENRMKLYEDKKEMFPIYYIGNMEEANIIWRQALKECIKYSMRGYDKNKKR</sequence>
<dbReference type="Proteomes" id="UP000030673">
    <property type="component" value="Unassembled WGS sequence"/>
</dbReference>
<reference evidence="1 2" key="1">
    <citation type="submission" date="2013-02" db="EMBL/GenBank/DDBJ databases">
        <title>The Genome Sequence of Plasmodium falciparum NF54.</title>
        <authorList>
            <consortium name="The Broad Institute Genome Sequencing Platform"/>
            <consortium name="The Broad Institute Genome Sequencing Center for Infectious Disease"/>
            <person name="Neafsey D."/>
            <person name="Cheeseman I."/>
            <person name="Volkman S."/>
            <person name="Adams J."/>
            <person name="Walker B."/>
            <person name="Young S.K."/>
            <person name="Zeng Q."/>
            <person name="Gargeya S."/>
            <person name="Fitzgerald M."/>
            <person name="Haas B."/>
            <person name="Abouelleil A."/>
            <person name="Alvarado L."/>
            <person name="Arachchi H.M."/>
            <person name="Berlin A.M."/>
            <person name="Chapman S.B."/>
            <person name="Dewar J."/>
            <person name="Goldberg J."/>
            <person name="Griggs A."/>
            <person name="Gujja S."/>
            <person name="Hansen M."/>
            <person name="Howarth C."/>
            <person name="Imamovic A."/>
            <person name="Larimer J."/>
            <person name="McCowan C."/>
            <person name="Murphy C."/>
            <person name="Neiman D."/>
            <person name="Pearson M."/>
            <person name="Priest M."/>
            <person name="Roberts A."/>
            <person name="Saif S."/>
            <person name="Shea T."/>
            <person name="Sisk P."/>
            <person name="Sykes S."/>
            <person name="Wortman J."/>
            <person name="Nusbaum C."/>
            <person name="Birren B."/>
        </authorList>
    </citation>
    <scope>NUCLEOTIDE SEQUENCE [LARGE SCALE GENOMIC DNA]</scope>
    <source>
        <strain evidence="1 2">NF54</strain>
    </source>
</reference>
<dbReference type="EMBL" id="KE123780">
    <property type="protein sequence ID" value="EWC89289.1"/>
    <property type="molecule type" value="Genomic_DNA"/>
</dbReference>
<evidence type="ECO:0000313" key="1">
    <source>
        <dbReference type="EMBL" id="EWC89289.1"/>
    </source>
</evidence>
<accession>W7K732</accession>
<protein>
    <submittedName>
        <fullName evidence="1">Uncharacterized protein</fullName>
    </submittedName>
</protein>
<name>W7K732_PLAFO</name>
<dbReference type="OMA" id="KEMFPIY"/>